<name>A0A482UFG1_9PSED</name>
<evidence type="ECO:0000313" key="2">
    <source>
        <dbReference type="EMBL" id="RYJ61942.1"/>
    </source>
</evidence>
<reference evidence="2 3" key="1">
    <citation type="submission" date="2019-01" db="EMBL/GenBank/DDBJ databases">
        <title>High-quality draft genome of. Pseudomonas songnenensis str. L103, a full-fledged denitrifier isolated from 100 meters deep aquifer in a heavily nitrogen fertilized agricultural area.</title>
        <authorList>
            <person name="Liu M."/>
            <person name="Liu B."/>
        </authorList>
    </citation>
    <scope>NUCLEOTIDE SEQUENCE [LARGE SCALE GENOMIC DNA]</scope>
    <source>
        <strain evidence="2 3">L103</strain>
    </source>
</reference>
<protein>
    <submittedName>
        <fullName evidence="2">Uncharacterized protein</fullName>
    </submittedName>
</protein>
<accession>A0A482UFG1</accession>
<comment type="caution">
    <text evidence="2">The sequence shown here is derived from an EMBL/GenBank/DDBJ whole genome shotgun (WGS) entry which is preliminary data.</text>
</comment>
<dbReference type="EMBL" id="RWYU02000005">
    <property type="protein sequence ID" value="RYJ61942.1"/>
    <property type="molecule type" value="Genomic_DNA"/>
</dbReference>
<dbReference type="RefSeq" id="WP_126189863.1">
    <property type="nucleotide sequence ID" value="NZ_DAMCBJ010000001.1"/>
</dbReference>
<organism evidence="2 3">
    <name type="scientific">Pseudomonas songnenensis</name>
    <dbReference type="NCBI Taxonomy" id="1176259"/>
    <lineage>
        <taxon>Bacteria</taxon>
        <taxon>Pseudomonadati</taxon>
        <taxon>Pseudomonadota</taxon>
        <taxon>Gammaproteobacteria</taxon>
        <taxon>Pseudomonadales</taxon>
        <taxon>Pseudomonadaceae</taxon>
        <taxon>Pseudomonas</taxon>
    </lineage>
</organism>
<proteinExistence type="predicted"/>
<feature type="region of interest" description="Disordered" evidence="1">
    <location>
        <begin position="1"/>
        <end position="69"/>
    </location>
</feature>
<dbReference type="OrthoDB" id="7029824at2"/>
<feature type="compositionally biased region" description="Acidic residues" evidence="1">
    <location>
        <begin position="46"/>
        <end position="58"/>
    </location>
</feature>
<dbReference type="Proteomes" id="UP000282800">
    <property type="component" value="Unassembled WGS sequence"/>
</dbReference>
<evidence type="ECO:0000313" key="3">
    <source>
        <dbReference type="Proteomes" id="UP000282800"/>
    </source>
</evidence>
<evidence type="ECO:0000256" key="1">
    <source>
        <dbReference type="SAM" id="MobiDB-lite"/>
    </source>
</evidence>
<dbReference type="AlphaFoldDB" id="A0A482UFG1"/>
<sequence>MKPDDQQAGDEPDVTMTDGGEKNAGEDPDFDDQTAGGDDQSSPLVDPDEPEVLPDDPDIQGRDGSSQPG</sequence>
<gene>
    <name evidence="2" type="ORF">EJA06_014705</name>
</gene>